<evidence type="ECO:0000259" key="18">
    <source>
        <dbReference type="Pfam" id="PF02706"/>
    </source>
</evidence>
<keyword evidence="13 17" id="KW-0472">Membrane</keyword>
<dbReference type="Gene3D" id="3.40.50.300">
    <property type="entry name" value="P-loop containing nucleotide triphosphate hydrolases"/>
    <property type="match status" value="1"/>
</dbReference>
<keyword evidence="5" id="KW-1003">Cell membrane</keyword>
<dbReference type="InterPro" id="IPR027417">
    <property type="entry name" value="P-loop_NTPase"/>
</dbReference>
<dbReference type="Pfam" id="PF02706">
    <property type="entry name" value="Wzz"/>
    <property type="match status" value="1"/>
</dbReference>
<accession>A0ABT0AF35</accession>
<dbReference type="PANTHER" id="PTHR32309:SF13">
    <property type="entry name" value="FERRIC ENTEROBACTIN TRANSPORT PROTEIN FEPE"/>
    <property type="match status" value="1"/>
</dbReference>
<evidence type="ECO:0000313" key="21">
    <source>
        <dbReference type="Proteomes" id="UP001162802"/>
    </source>
</evidence>
<dbReference type="SUPFAM" id="SSF52540">
    <property type="entry name" value="P-loop containing nucleoside triphosphate hydrolases"/>
    <property type="match status" value="1"/>
</dbReference>
<comment type="subcellular location">
    <subcellularLocation>
        <location evidence="1">Cell inner membrane</location>
        <topology evidence="1">Multi-pass membrane protein</topology>
    </subcellularLocation>
</comment>
<feature type="transmembrane region" description="Helical" evidence="17">
    <location>
        <begin position="48"/>
        <end position="66"/>
    </location>
</feature>
<dbReference type="PANTHER" id="PTHR32309">
    <property type="entry name" value="TYROSINE-PROTEIN KINASE"/>
    <property type="match status" value="1"/>
</dbReference>
<dbReference type="InterPro" id="IPR003856">
    <property type="entry name" value="LPS_length_determ_N"/>
</dbReference>
<comment type="similarity">
    <text evidence="3">Belongs to the etk/wzc family.</text>
</comment>
<evidence type="ECO:0000256" key="16">
    <source>
        <dbReference type="SAM" id="Coils"/>
    </source>
</evidence>
<feature type="domain" description="Polysaccharide chain length determinant N-terminal" evidence="18">
    <location>
        <begin position="32"/>
        <end position="122"/>
    </location>
</feature>
<dbReference type="InterPro" id="IPR025669">
    <property type="entry name" value="AAA_dom"/>
</dbReference>
<evidence type="ECO:0000256" key="8">
    <source>
        <dbReference type="ARBA" id="ARBA00022692"/>
    </source>
</evidence>
<dbReference type="Pfam" id="PF13614">
    <property type="entry name" value="AAA_31"/>
    <property type="match status" value="1"/>
</dbReference>
<feature type="coiled-coil region" evidence="16">
    <location>
        <begin position="215"/>
        <end position="249"/>
    </location>
</feature>
<evidence type="ECO:0000256" key="10">
    <source>
        <dbReference type="ARBA" id="ARBA00022777"/>
    </source>
</evidence>
<evidence type="ECO:0000256" key="7">
    <source>
        <dbReference type="ARBA" id="ARBA00022679"/>
    </source>
</evidence>
<comment type="caution">
    <text evidence="20">The sequence shown here is derived from an EMBL/GenBank/DDBJ whole genome shotgun (WGS) entry which is preliminary data.</text>
</comment>
<evidence type="ECO:0000259" key="19">
    <source>
        <dbReference type="Pfam" id="PF13614"/>
    </source>
</evidence>
<protein>
    <recommendedName>
        <fullName evidence="4">non-specific protein-tyrosine kinase</fullName>
        <ecNumber evidence="4">2.7.10.2</ecNumber>
    </recommendedName>
</protein>
<feature type="domain" description="AAA" evidence="19">
    <location>
        <begin position="549"/>
        <end position="688"/>
    </location>
</feature>
<gene>
    <name evidence="20" type="ORF">MTR65_14050</name>
</gene>
<organism evidence="20 21">
    <name type="scientific">Novosphingobium mangrovi</name>
    <name type="common">ex Hu et al. 2023</name>
    <dbReference type="NCBI Taxonomy" id="2930094"/>
    <lineage>
        <taxon>Bacteria</taxon>
        <taxon>Pseudomonadati</taxon>
        <taxon>Pseudomonadota</taxon>
        <taxon>Alphaproteobacteria</taxon>
        <taxon>Sphingomonadales</taxon>
        <taxon>Sphingomonadaceae</taxon>
        <taxon>Novosphingobium</taxon>
    </lineage>
</organism>
<dbReference type="Proteomes" id="UP001162802">
    <property type="component" value="Unassembled WGS sequence"/>
</dbReference>
<evidence type="ECO:0000256" key="3">
    <source>
        <dbReference type="ARBA" id="ARBA00008883"/>
    </source>
</evidence>
<keyword evidence="8 17" id="KW-0812">Transmembrane</keyword>
<keyword evidence="9" id="KW-0547">Nucleotide-binding</keyword>
<evidence type="ECO:0000256" key="9">
    <source>
        <dbReference type="ARBA" id="ARBA00022741"/>
    </source>
</evidence>
<keyword evidence="6" id="KW-0997">Cell inner membrane</keyword>
<dbReference type="EC" id="2.7.10.2" evidence="4"/>
<evidence type="ECO:0000256" key="11">
    <source>
        <dbReference type="ARBA" id="ARBA00022840"/>
    </source>
</evidence>
<keyword evidence="11" id="KW-0067">ATP-binding</keyword>
<keyword evidence="12 17" id="KW-1133">Transmembrane helix</keyword>
<dbReference type="RefSeq" id="WP_243801237.1">
    <property type="nucleotide sequence ID" value="NZ_JALHAT010000026.1"/>
</dbReference>
<evidence type="ECO:0000256" key="5">
    <source>
        <dbReference type="ARBA" id="ARBA00022475"/>
    </source>
</evidence>
<keyword evidence="16" id="KW-0175">Coiled coil</keyword>
<keyword evidence="10" id="KW-0418">Kinase</keyword>
<comment type="similarity">
    <text evidence="2">Belongs to the CpsD/CapB family.</text>
</comment>
<reference evidence="20" key="1">
    <citation type="submission" date="2022-03" db="EMBL/GenBank/DDBJ databases">
        <title>Identification of a novel bacterium isolated from mangrove sediments.</title>
        <authorList>
            <person name="Pan X."/>
        </authorList>
    </citation>
    <scope>NUCLEOTIDE SEQUENCE</scope>
    <source>
        <strain evidence="20">B2637</strain>
    </source>
</reference>
<evidence type="ECO:0000313" key="20">
    <source>
        <dbReference type="EMBL" id="MCJ1961813.1"/>
    </source>
</evidence>
<keyword evidence="14" id="KW-0829">Tyrosine-protein kinase</keyword>
<evidence type="ECO:0000256" key="17">
    <source>
        <dbReference type="SAM" id="Phobius"/>
    </source>
</evidence>
<evidence type="ECO:0000256" key="6">
    <source>
        <dbReference type="ARBA" id="ARBA00022519"/>
    </source>
</evidence>
<sequence>MNLPALYEPQGRPPQLLARDTGTYREEDGEDAISVRFLFAMLMRRREVVVLTLALCVMLALVFTSAQSRIYSASADVVMITGDTQIAPEDEGEAREGPTRAEDVETQIQLIRSRDMAGQVLEATGLEEDASFRADVLEPRSMLDNLLGTVGLSDRQGASQEVDAATLRERAVTYLIKRIHVIRVGNSFNLRIEFSDVDAARTAQIVNTYARLYTLDDLQERARGSAEAAETLREKVAELSETANAAFAKVQAYRVANGLISSSATGLTEQEISTYNQQVASARAEAARDAAALQSARSQMAAGGAGNVGSAASSPVVASLRAQRAQLVTRERDLSQRYFDENPELVTVRRQISDLETQIAAEVNRSLQALSTQARASAQRLSSLLASRNGTRAQLGADNTALVELAGLEKEADAAQSLYRSYLEQLNKVVAGSGTERPAARLISAANVPGLPVSPNLTLNLALGAVAGIFAGALLAIVSEISYRGFTTMEDVEKRLNVPGLGAIPAFATVQPHSGSPLETVRDFPDGAFSEALRNVIVSVRYLTGGSGRVIALASSVPGEGKSTLSACLGRSLATAGEKVVVVDCDVIRMQLTRMFAFDNGQPGLMEALAAEDSPIPCYEEPESEMRIVPITRAFAKGERLTERGRFARMVARLREDYDVVLLDCPPVLPIAETRDIIACADATLLVVGWRKTTDRVVRAAMRLLPARARKNLGVVLNKVDMEKQVRFGGDDAASFYTQYAGYYR</sequence>
<proteinExistence type="inferred from homology"/>
<dbReference type="EMBL" id="JALHAT010000026">
    <property type="protein sequence ID" value="MCJ1961813.1"/>
    <property type="molecule type" value="Genomic_DNA"/>
</dbReference>
<evidence type="ECO:0000256" key="2">
    <source>
        <dbReference type="ARBA" id="ARBA00007316"/>
    </source>
</evidence>
<evidence type="ECO:0000256" key="4">
    <source>
        <dbReference type="ARBA" id="ARBA00011903"/>
    </source>
</evidence>
<evidence type="ECO:0000256" key="15">
    <source>
        <dbReference type="ARBA" id="ARBA00051245"/>
    </source>
</evidence>
<dbReference type="InterPro" id="IPR005702">
    <property type="entry name" value="Wzc-like_C"/>
</dbReference>
<name>A0ABT0AF35_9SPHN</name>
<evidence type="ECO:0000256" key="1">
    <source>
        <dbReference type="ARBA" id="ARBA00004429"/>
    </source>
</evidence>
<evidence type="ECO:0000256" key="14">
    <source>
        <dbReference type="ARBA" id="ARBA00023137"/>
    </source>
</evidence>
<keyword evidence="7" id="KW-0808">Transferase</keyword>
<keyword evidence="21" id="KW-1185">Reference proteome</keyword>
<comment type="catalytic activity">
    <reaction evidence="15">
        <text>L-tyrosyl-[protein] + ATP = O-phospho-L-tyrosyl-[protein] + ADP + H(+)</text>
        <dbReference type="Rhea" id="RHEA:10596"/>
        <dbReference type="Rhea" id="RHEA-COMP:10136"/>
        <dbReference type="Rhea" id="RHEA-COMP:20101"/>
        <dbReference type="ChEBI" id="CHEBI:15378"/>
        <dbReference type="ChEBI" id="CHEBI:30616"/>
        <dbReference type="ChEBI" id="CHEBI:46858"/>
        <dbReference type="ChEBI" id="CHEBI:61978"/>
        <dbReference type="ChEBI" id="CHEBI:456216"/>
        <dbReference type="EC" id="2.7.10.2"/>
    </reaction>
</comment>
<evidence type="ECO:0000256" key="12">
    <source>
        <dbReference type="ARBA" id="ARBA00022989"/>
    </source>
</evidence>
<dbReference type="InterPro" id="IPR050445">
    <property type="entry name" value="Bact_polysacc_biosynth/exp"/>
</dbReference>
<dbReference type="CDD" id="cd05387">
    <property type="entry name" value="BY-kinase"/>
    <property type="match status" value="1"/>
</dbReference>
<evidence type="ECO:0000256" key="13">
    <source>
        <dbReference type="ARBA" id="ARBA00023136"/>
    </source>
</evidence>